<comment type="caution">
    <text evidence="2">The sequence shown here is derived from an EMBL/GenBank/DDBJ whole genome shotgun (WGS) entry which is preliminary data.</text>
</comment>
<accession>A0ABT4SGS6</accession>
<dbReference type="Proteomes" id="UP001144036">
    <property type="component" value="Unassembled WGS sequence"/>
</dbReference>
<sequence length="84" mass="9067">MTTLLSALVATWAGRKLSTLVGLLALLVVVVVALDWALIAFSYFMVLGCAGWEGKLPWLVWRLLPVIGYGSAVGLLVIGIRARR</sequence>
<organism evidence="2 3">
    <name type="scientific">Nonomuraea corallina</name>
    <dbReference type="NCBI Taxonomy" id="2989783"/>
    <lineage>
        <taxon>Bacteria</taxon>
        <taxon>Bacillati</taxon>
        <taxon>Actinomycetota</taxon>
        <taxon>Actinomycetes</taxon>
        <taxon>Streptosporangiales</taxon>
        <taxon>Streptosporangiaceae</taxon>
        <taxon>Nonomuraea</taxon>
    </lineage>
</organism>
<keyword evidence="1" id="KW-1133">Transmembrane helix</keyword>
<dbReference type="RefSeq" id="WP_270157267.1">
    <property type="nucleotide sequence ID" value="NZ_JAPNNL010000105.1"/>
</dbReference>
<evidence type="ECO:0000313" key="3">
    <source>
        <dbReference type="Proteomes" id="UP001144036"/>
    </source>
</evidence>
<gene>
    <name evidence="2" type="ORF">OUY22_23540</name>
</gene>
<keyword evidence="1" id="KW-0812">Transmembrane</keyword>
<feature type="transmembrane region" description="Helical" evidence="1">
    <location>
        <begin position="20"/>
        <end position="46"/>
    </location>
</feature>
<feature type="transmembrane region" description="Helical" evidence="1">
    <location>
        <begin position="58"/>
        <end position="80"/>
    </location>
</feature>
<name>A0ABT4SGS6_9ACTN</name>
<evidence type="ECO:0000256" key="1">
    <source>
        <dbReference type="SAM" id="Phobius"/>
    </source>
</evidence>
<proteinExistence type="predicted"/>
<dbReference type="EMBL" id="JAPNNL010000105">
    <property type="protein sequence ID" value="MDA0636403.1"/>
    <property type="molecule type" value="Genomic_DNA"/>
</dbReference>
<evidence type="ECO:0000313" key="2">
    <source>
        <dbReference type="EMBL" id="MDA0636403.1"/>
    </source>
</evidence>
<reference evidence="2" key="1">
    <citation type="submission" date="2022-11" db="EMBL/GenBank/DDBJ databases">
        <title>Nonomuraea corallina sp. nov., a new species of the genus Nonomuraea isolated from sea side sediment in Thai sea.</title>
        <authorList>
            <person name="Ngamcharungchit C."/>
            <person name="Matsumoto A."/>
            <person name="Suriyachadkun C."/>
            <person name="Panbangred W."/>
            <person name="Inahashi Y."/>
            <person name="Intra B."/>
        </authorList>
    </citation>
    <scope>NUCLEOTIDE SEQUENCE</scope>
    <source>
        <strain evidence="2">MCN248</strain>
    </source>
</reference>
<protein>
    <submittedName>
        <fullName evidence="2">Uncharacterized protein</fullName>
    </submittedName>
</protein>
<keyword evidence="3" id="KW-1185">Reference proteome</keyword>
<keyword evidence="1" id="KW-0472">Membrane</keyword>